<dbReference type="eggNOG" id="ENOG502SBFH">
    <property type="taxonomic scope" value="Eukaryota"/>
</dbReference>
<dbReference type="VEuPathDB" id="FungiDB:TSTA_050910"/>
<dbReference type="RefSeq" id="XP_002485606.1">
    <property type="nucleotide sequence ID" value="XM_002485561.1"/>
</dbReference>
<feature type="region of interest" description="Disordered" evidence="1">
    <location>
        <begin position="69"/>
        <end position="96"/>
    </location>
</feature>
<dbReference type="AlphaFoldDB" id="B8MIZ1"/>
<gene>
    <name evidence="2" type="ORF">TSTA_050910</name>
</gene>
<dbReference type="PANTHER" id="PTHR42093:SF1">
    <property type="match status" value="1"/>
</dbReference>
<dbReference type="OrthoDB" id="5366485at2759"/>
<reference evidence="3" key="1">
    <citation type="journal article" date="2015" name="Genome Announc.">
        <title>Genome sequence of the AIDS-associated pathogen Penicillium marneffei (ATCC18224) and its near taxonomic relative Talaromyces stipitatus (ATCC10500).</title>
        <authorList>
            <person name="Nierman W.C."/>
            <person name="Fedorova-Abrams N.D."/>
            <person name="Andrianopoulos A."/>
        </authorList>
    </citation>
    <scope>NUCLEOTIDE SEQUENCE [LARGE SCALE GENOMIC DNA]</scope>
    <source>
        <strain evidence="3">ATCC 10500 / CBS 375.48 / QM 6759 / NRRL 1006</strain>
    </source>
</reference>
<dbReference type="PANTHER" id="PTHR42093">
    <property type="match status" value="1"/>
</dbReference>
<dbReference type="OMA" id="DVKVYRV"/>
<evidence type="ECO:0000256" key="1">
    <source>
        <dbReference type="SAM" id="MobiDB-lite"/>
    </source>
</evidence>
<dbReference type="HOGENOM" id="CLU_092474_1_0_1"/>
<evidence type="ECO:0000313" key="2">
    <source>
        <dbReference type="EMBL" id="EED15653.1"/>
    </source>
</evidence>
<keyword evidence="3" id="KW-1185">Reference proteome</keyword>
<name>B8MIZ1_TALSN</name>
<dbReference type="InParanoid" id="B8MIZ1"/>
<sequence>MTRFLKHLAKASISLPLTSKTTFPVRSLILRPQRTDLSPQLVSLPTYGIRAMASDSDYMAFLDKANRQRDAGSNEAHTESSTLPSKQVRTETVESGVKVPGPLKKVDAFYVSETDEPFEPVALSWKGASSGKWPENDEFASLIASGSKSDIANSIETLSEKSFDPRNQYSSVIKAVRAAVAASDSTINESDVEVKIYRVEVGHSRVEYWIIALDGAEEKIVGLRAKAIES</sequence>
<evidence type="ECO:0000313" key="3">
    <source>
        <dbReference type="Proteomes" id="UP000001745"/>
    </source>
</evidence>
<dbReference type="GeneID" id="8109133"/>
<protein>
    <submittedName>
        <fullName evidence="2">Uncharacterized protein</fullName>
    </submittedName>
</protein>
<organism evidence="2 3">
    <name type="scientific">Talaromyces stipitatus (strain ATCC 10500 / CBS 375.48 / QM 6759 / NRRL 1006)</name>
    <name type="common">Penicillium stipitatum</name>
    <dbReference type="NCBI Taxonomy" id="441959"/>
    <lineage>
        <taxon>Eukaryota</taxon>
        <taxon>Fungi</taxon>
        <taxon>Dikarya</taxon>
        <taxon>Ascomycota</taxon>
        <taxon>Pezizomycotina</taxon>
        <taxon>Eurotiomycetes</taxon>
        <taxon>Eurotiomycetidae</taxon>
        <taxon>Eurotiales</taxon>
        <taxon>Trichocomaceae</taxon>
        <taxon>Talaromyces</taxon>
        <taxon>Talaromyces sect. Talaromyces</taxon>
    </lineage>
</organism>
<proteinExistence type="predicted"/>
<dbReference type="EMBL" id="EQ962657">
    <property type="protein sequence ID" value="EED15653.1"/>
    <property type="molecule type" value="Genomic_DNA"/>
</dbReference>
<accession>B8MIZ1</accession>
<feature type="compositionally biased region" description="Basic and acidic residues" evidence="1">
    <location>
        <begin position="69"/>
        <end position="78"/>
    </location>
</feature>
<dbReference type="PhylomeDB" id="B8MIZ1"/>
<dbReference type="Pfam" id="PF23151">
    <property type="entry name" value="NuiA_2"/>
    <property type="match status" value="1"/>
</dbReference>
<dbReference type="InterPro" id="IPR056539">
    <property type="entry name" value="NuiA-like"/>
</dbReference>
<dbReference type="Gene3D" id="3.40.1460.10">
    <property type="entry name" value="Nuclease A inhibitor-like"/>
    <property type="match status" value="1"/>
</dbReference>
<dbReference type="Proteomes" id="UP000001745">
    <property type="component" value="Unassembled WGS sequence"/>
</dbReference>